<dbReference type="EMBL" id="BKCJ011099438">
    <property type="protein sequence ID" value="GFC85338.1"/>
    <property type="molecule type" value="Genomic_DNA"/>
</dbReference>
<feature type="region of interest" description="Disordered" evidence="1">
    <location>
        <begin position="1"/>
        <end position="33"/>
    </location>
</feature>
<evidence type="ECO:0000313" key="2">
    <source>
        <dbReference type="EMBL" id="GFC85338.1"/>
    </source>
</evidence>
<reference evidence="2" key="1">
    <citation type="journal article" date="2019" name="Sci. Rep.">
        <title>Draft genome of Tanacetum cinerariifolium, the natural source of mosquito coil.</title>
        <authorList>
            <person name="Yamashiro T."/>
            <person name="Shiraishi A."/>
            <person name="Satake H."/>
            <person name="Nakayama K."/>
        </authorList>
    </citation>
    <scope>NUCLEOTIDE SEQUENCE</scope>
</reference>
<proteinExistence type="predicted"/>
<gene>
    <name evidence="2" type="ORF">Tci_857308</name>
</gene>
<accession>A0A699RIW5</accession>
<dbReference type="AlphaFoldDB" id="A0A699RIW5"/>
<organism evidence="2">
    <name type="scientific">Tanacetum cinerariifolium</name>
    <name type="common">Dalmatian daisy</name>
    <name type="synonym">Chrysanthemum cinerariifolium</name>
    <dbReference type="NCBI Taxonomy" id="118510"/>
    <lineage>
        <taxon>Eukaryota</taxon>
        <taxon>Viridiplantae</taxon>
        <taxon>Streptophyta</taxon>
        <taxon>Embryophyta</taxon>
        <taxon>Tracheophyta</taxon>
        <taxon>Spermatophyta</taxon>
        <taxon>Magnoliopsida</taxon>
        <taxon>eudicotyledons</taxon>
        <taxon>Gunneridae</taxon>
        <taxon>Pentapetalae</taxon>
        <taxon>asterids</taxon>
        <taxon>campanulids</taxon>
        <taxon>Asterales</taxon>
        <taxon>Asteraceae</taxon>
        <taxon>Asteroideae</taxon>
        <taxon>Anthemideae</taxon>
        <taxon>Anthemidinae</taxon>
        <taxon>Tanacetum</taxon>
    </lineage>
</organism>
<comment type="caution">
    <text evidence="2">The sequence shown here is derived from an EMBL/GenBank/DDBJ whole genome shotgun (WGS) entry which is preliminary data.</text>
</comment>
<evidence type="ECO:0000256" key="1">
    <source>
        <dbReference type="SAM" id="MobiDB-lite"/>
    </source>
</evidence>
<protein>
    <submittedName>
        <fullName evidence="2">Uncharacterized protein</fullName>
    </submittedName>
</protein>
<sequence>MPPAAPSFATDRQRLARAGQRPPAPVARPVNDQKRLAQIATRPVTPTVAGSKNTFLIRGKDATYLGFSFGDERQLHQVNLYDYLPADRVPHLGNYVLDLTGILPDAIGIDIGFSAGASMASAMGGINILWHTRGEGSRAWYPELHVYYGYSASFTIGALFDSVLAPPNAAGAVQLILAWARKYNGQGRSVPAPNYW</sequence>
<name>A0A699RIW5_TANCI</name>
<feature type="non-terminal residue" evidence="2">
    <location>
        <position position="196"/>
    </location>
</feature>